<evidence type="ECO:0000256" key="3">
    <source>
        <dbReference type="ARBA" id="ARBA00022989"/>
    </source>
</evidence>
<accession>A0ABR2UW54</accession>
<comment type="subcellular location">
    <subcellularLocation>
        <location evidence="1">Membrane</location>
        <topology evidence="1">Multi-pass membrane protein</topology>
    </subcellularLocation>
</comment>
<evidence type="ECO:0000313" key="8">
    <source>
        <dbReference type="EMBL" id="KAK9418847.1"/>
    </source>
</evidence>
<keyword evidence="9" id="KW-1185">Reference proteome</keyword>
<evidence type="ECO:0000256" key="6">
    <source>
        <dbReference type="SAM" id="Phobius"/>
    </source>
</evidence>
<evidence type="ECO:0000259" key="7">
    <source>
        <dbReference type="PROSITE" id="PS50850"/>
    </source>
</evidence>
<feature type="transmembrane region" description="Helical" evidence="6">
    <location>
        <begin position="204"/>
        <end position="222"/>
    </location>
</feature>
<feature type="transmembrane region" description="Helical" evidence="6">
    <location>
        <begin position="341"/>
        <end position="361"/>
    </location>
</feature>
<reference evidence="8 9" key="1">
    <citation type="journal article" date="2024" name="J. Plant Pathol.">
        <title>Sequence and assembly of the genome of Seiridium unicorne, isolate CBS 538.82, causal agent of cypress canker disease.</title>
        <authorList>
            <person name="Scali E."/>
            <person name="Rocca G.D."/>
            <person name="Danti R."/>
            <person name="Garbelotto M."/>
            <person name="Barberini S."/>
            <person name="Baroncelli R."/>
            <person name="Emiliani G."/>
        </authorList>
    </citation>
    <scope>NUCLEOTIDE SEQUENCE [LARGE SCALE GENOMIC DNA]</scope>
    <source>
        <strain evidence="8 9">BM-138-508</strain>
    </source>
</reference>
<dbReference type="PROSITE" id="PS50850">
    <property type="entry name" value="MFS"/>
    <property type="match status" value="1"/>
</dbReference>
<feature type="transmembrane region" description="Helical" evidence="6">
    <location>
        <begin position="303"/>
        <end position="320"/>
    </location>
</feature>
<name>A0ABR2UW54_9PEZI</name>
<evidence type="ECO:0000256" key="5">
    <source>
        <dbReference type="SAM" id="MobiDB-lite"/>
    </source>
</evidence>
<feature type="transmembrane region" description="Helical" evidence="6">
    <location>
        <begin position="275"/>
        <end position="297"/>
    </location>
</feature>
<dbReference type="PRINTS" id="PR01036">
    <property type="entry name" value="TCRTETB"/>
</dbReference>
<feature type="transmembrane region" description="Helical" evidence="6">
    <location>
        <begin position="145"/>
        <end position="165"/>
    </location>
</feature>
<comment type="caution">
    <text evidence="8">The sequence shown here is derived from an EMBL/GenBank/DDBJ whole genome shotgun (WGS) entry which is preliminary data.</text>
</comment>
<dbReference type="EMBL" id="JARVKF010000342">
    <property type="protein sequence ID" value="KAK9418847.1"/>
    <property type="molecule type" value="Genomic_DNA"/>
</dbReference>
<feature type="compositionally biased region" description="Polar residues" evidence="5">
    <location>
        <begin position="30"/>
        <end position="46"/>
    </location>
</feature>
<evidence type="ECO:0000256" key="2">
    <source>
        <dbReference type="ARBA" id="ARBA00022692"/>
    </source>
</evidence>
<keyword evidence="3 6" id="KW-1133">Transmembrane helix</keyword>
<gene>
    <name evidence="8" type="ORF">SUNI508_07619</name>
</gene>
<dbReference type="InterPro" id="IPR036259">
    <property type="entry name" value="MFS_trans_sf"/>
</dbReference>
<feature type="domain" description="Major facilitator superfamily (MFS) profile" evidence="7">
    <location>
        <begin position="81"/>
        <end position="575"/>
    </location>
</feature>
<dbReference type="SUPFAM" id="SSF103473">
    <property type="entry name" value="MFS general substrate transporter"/>
    <property type="match status" value="1"/>
</dbReference>
<feature type="region of interest" description="Disordered" evidence="5">
    <location>
        <begin position="1"/>
        <end position="60"/>
    </location>
</feature>
<dbReference type="PANTHER" id="PTHR23501:SF78">
    <property type="entry name" value="MAJOR FACILITATOR SUPERFAMILY (MFS) PROFILE DOMAIN-CONTAINING PROTEIN-RELATED"/>
    <property type="match status" value="1"/>
</dbReference>
<keyword evidence="4 6" id="KW-0472">Membrane</keyword>
<feature type="transmembrane region" description="Helical" evidence="6">
    <location>
        <begin position="171"/>
        <end position="192"/>
    </location>
</feature>
<feature type="transmembrane region" description="Helical" evidence="6">
    <location>
        <begin position="420"/>
        <end position="439"/>
    </location>
</feature>
<proteinExistence type="predicted"/>
<protein>
    <recommendedName>
        <fullName evidence="7">Major facilitator superfamily (MFS) profile domain-containing protein</fullName>
    </recommendedName>
</protein>
<dbReference type="PANTHER" id="PTHR23501">
    <property type="entry name" value="MAJOR FACILITATOR SUPERFAMILY"/>
    <property type="match status" value="1"/>
</dbReference>
<keyword evidence="2 6" id="KW-0812">Transmembrane</keyword>
<evidence type="ECO:0000313" key="9">
    <source>
        <dbReference type="Proteomes" id="UP001408356"/>
    </source>
</evidence>
<feature type="region of interest" description="Disordered" evidence="5">
    <location>
        <begin position="446"/>
        <end position="466"/>
    </location>
</feature>
<sequence length="575" mass="62016">MPSTAMNQDDEESKTNIMPSIVEPTRDVSHTTAAETGTNTPGSGAVTNARDDPMDNSDTQSIARSIGNQRSPLSGKHLMITFPTLCAALFVSFFDQTSVSTSIPAISAELNTGEATSWIGASFLISSTAFQLINGRLSDLFGRKNLLLASLVLLGFGDLLCGFAKTAEQLFAFRAVAGIGGGGVNSIVMIIVSDITTLQNRGKYQGIIGAVLALANGIGPFLGGAVIERATWRWVFWMVPMLAIPAAFIIWFALPLRYDRGNYVEKVKKIDFGGIVLSLAAVLLVLVPLSGAGISYAWNSATFIAMFVVGILVWVAFVLVEWRVAKVPIMPLRLYTAPHCAYLYAQSFFLGVAFFCNYFYLSGAILSNTLSDRLAGLPFITEDMLGSLTSSTYSAGTLGLTQAQQDIVLTVYMDGLRYSFIFYTVCTGLGLIISLGVGNTRLDKEKTSKSADEESQQSAVEDQAPEIVEKKDFEVAGENTASTNGNPISDGPPRATIARKRTSELRVDRITIQTGARRIINSRISSIACQKPLPRTLSQPPPKDGGHDVRCSFPAMRRAIRSTANEALVLMYTAR</sequence>
<organism evidence="8 9">
    <name type="scientific">Seiridium unicorne</name>
    <dbReference type="NCBI Taxonomy" id="138068"/>
    <lineage>
        <taxon>Eukaryota</taxon>
        <taxon>Fungi</taxon>
        <taxon>Dikarya</taxon>
        <taxon>Ascomycota</taxon>
        <taxon>Pezizomycotina</taxon>
        <taxon>Sordariomycetes</taxon>
        <taxon>Xylariomycetidae</taxon>
        <taxon>Amphisphaeriales</taxon>
        <taxon>Sporocadaceae</taxon>
        <taxon>Seiridium</taxon>
    </lineage>
</organism>
<dbReference type="Gene3D" id="1.20.1720.10">
    <property type="entry name" value="Multidrug resistance protein D"/>
    <property type="match status" value="1"/>
</dbReference>
<dbReference type="Proteomes" id="UP001408356">
    <property type="component" value="Unassembled WGS sequence"/>
</dbReference>
<evidence type="ECO:0000256" key="1">
    <source>
        <dbReference type="ARBA" id="ARBA00004141"/>
    </source>
</evidence>
<feature type="transmembrane region" description="Helical" evidence="6">
    <location>
        <begin position="234"/>
        <end position="254"/>
    </location>
</feature>
<evidence type="ECO:0000256" key="4">
    <source>
        <dbReference type="ARBA" id="ARBA00023136"/>
    </source>
</evidence>
<dbReference type="Pfam" id="PF07690">
    <property type="entry name" value="MFS_1"/>
    <property type="match status" value="1"/>
</dbReference>
<dbReference type="InterPro" id="IPR011701">
    <property type="entry name" value="MFS"/>
</dbReference>
<dbReference type="InterPro" id="IPR020846">
    <property type="entry name" value="MFS_dom"/>
</dbReference>